<dbReference type="InterPro" id="IPR001810">
    <property type="entry name" value="F-box_dom"/>
</dbReference>
<evidence type="ECO:0000313" key="4">
    <source>
        <dbReference type="EMBL" id="EPQ27034.1"/>
    </source>
</evidence>
<dbReference type="AlphaFoldDB" id="A0A061H3W1"/>
<dbReference type="GeneID" id="19319411"/>
<feature type="domain" description="F-box" evidence="3">
    <location>
        <begin position="14"/>
        <end position="59"/>
    </location>
</feature>
<dbReference type="PROSITE" id="PS00626">
    <property type="entry name" value="RCC1_2"/>
    <property type="match status" value="1"/>
</dbReference>
<dbReference type="Pfam" id="PF12937">
    <property type="entry name" value="F-box-like"/>
    <property type="match status" value="1"/>
</dbReference>
<name>A0A061H3W1_9BASI</name>
<dbReference type="Proteomes" id="UP000053664">
    <property type="component" value="Unassembled WGS sequence"/>
</dbReference>
<dbReference type="PRINTS" id="PR00633">
    <property type="entry name" value="RCCNDNSATION"/>
</dbReference>
<dbReference type="EMBL" id="KE361641">
    <property type="protein sequence ID" value="EPQ27034.1"/>
    <property type="molecule type" value="Genomic_DNA"/>
</dbReference>
<dbReference type="SUPFAM" id="SSF50985">
    <property type="entry name" value="RCC1/BLIP-II"/>
    <property type="match status" value="1"/>
</dbReference>
<dbReference type="GO" id="GO:0005085">
    <property type="term" value="F:guanyl-nucleotide exchange factor activity"/>
    <property type="evidence" value="ECO:0007669"/>
    <property type="project" value="TreeGrafter"/>
</dbReference>
<evidence type="ECO:0000259" key="3">
    <source>
        <dbReference type="Pfam" id="PF12937"/>
    </source>
</evidence>
<evidence type="ECO:0000256" key="2">
    <source>
        <dbReference type="SAM" id="MobiDB-lite"/>
    </source>
</evidence>
<accession>A0A061H3W1</accession>
<dbReference type="RefSeq" id="XP_007881041.1">
    <property type="nucleotide sequence ID" value="XM_007882850.1"/>
</dbReference>
<feature type="repeat" description="RCC1" evidence="1">
    <location>
        <begin position="176"/>
        <end position="233"/>
    </location>
</feature>
<reference evidence="4 5" key="1">
    <citation type="journal article" date="2013" name="Plant Cell">
        <title>The transition from a phytopathogenic smut ancestor to an anamorphic biocontrol agent deciphered by comparative whole-genome analysis.</title>
        <authorList>
            <person name="Lefebvre F."/>
            <person name="Joly D.L."/>
            <person name="Labbe C."/>
            <person name="Teichmann B."/>
            <person name="Linning R."/>
            <person name="Belzile F."/>
            <person name="Bakkeren G."/>
            <person name="Belanger R.R."/>
        </authorList>
    </citation>
    <scope>NUCLEOTIDE SEQUENCE [LARGE SCALE GENOMIC DNA]</scope>
    <source>
        <strain evidence="4 5">PF-1</strain>
    </source>
</reference>
<organism evidence="4 5">
    <name type="scientific">Pseudozyma flocculosa PF-1</name>
    <dbReference type="NCBI Taxonomy" id="1277687"/>
    <lineage>
        <taxon>Eukaryota</taxon>
        <taxon>Fungi</taxon>
        <taxon>Dikarya</taxon>
        <taxon>Basidiomycota</taxon>
        <taxon>Ustilaginomycotina</taxon>
        <taxon>Ustilaginomycetes</taxon>
        <taxon>Ustilaginales</taxon>
        <taxon>Ustilaginaceae</taxon>
        <taxon>Pseudozyma</taxon>
    </lineage>
</organism>
<dbReference type="KEGG" id="pfp:PFL1_05318"/>
<gene>
    <name evidence="4" type="ORF">PFL1_05318</name>
</gene>
<evidence type="ECO:0000256" key="1">
    <source>
        <dbReference type="PROSITE-ProRule" id="PRU00235"/>
    </source>
</evidence>
<sequence length="707" mass="76496">MSDATTSVDGPTLLSLPDTVLIDTLSPHLTSRDLVSLRRTSKRARAVFDDEVLWKRRTLADFSFPPHASARVGGWRKLYRGLERPQVWVWGQSDRGRLGLGAAQSEDQTLRRLTSGGSGGIPFPVKNDVVAAALASKTSDENPTKTKAVVPSRGDLGSVVELVAGGWSFHARTSTGKVIFWGTMDGEGYAGPHASLREPSREIDTPTLLDLPADVVVKQLSCGRSHAVALTDKGDVLEWRAWGTVWKHDGLLPLATATSSARVAQLEAGWDFTVVLVETSSSDDARDGSHGAARTDIYLWHSDLSDDRYRQTYFAELEESPFSRAWPERPNSDDSPARIQSPALKLPALPWPGDQTAEGLTQSTSPHRTVRIAAGENFVLALTESGLVYKLDVPPRHPSGTDRRRPDGSLRSHAEAQRLALARHLSGDADAGDEGQRCWKLLPHFCVPDRLRALSGLQGVVEGKSDAQLRISHISAHFRTFVVYTSDDPAEHQLHPQSEAARGSGRQRRRGGIVLLGGREADADTVPDVVPQLQDAGVIKVVLGDYHFGALTEDGEVWTWGSWSKGALGVWHDLPPAAESASGRGEDEGYDDTANLVPLPRVLPHFRVGGPAAAARIVPRLGSRAAARMAQSSAGAGAGGEEKRVPERVDQPTPVRFRLLQGEGRTVGEDNEQRRTTSFAFDVAFAGWHSSALVMDVDAEVDSGDAR</sequence>
<dbReference type="SUPFAM" id="SSF81383">
    <property type="entry name" value="F-box domain"/>
    <property type="match status" value="1"/>
</dbReference>
<dbReference type="eggNOG" id="KOG1426">
    <property type="taxonomic scope" value="Eukaryota"/>
</dbReference>
<protein>
    <recommendedName>
        <fullName evidence="3">F-box domain-containing protein</fullName>
    </recommendedName>
</protein>
<dbReference type="InterPro" id="IPR051553">
    <property type="entry name" value="Ran_GTPase-activating"/>
</dbReference>
<dbReference type="InterPro" id="IPR009091">
    <property type="entry name" value="RCC1/BLIP-II"/>
</dbReference>
<dbReference type="InterPro" id="IPR000408">
    <property type="entry name" value="Reg_chr_condens"/>
</dbReference>
<feature type="region of interest" description="Disordered" evidence="2">
    <location>
        <begin position="391"/>
        <end position="413"/>
    </location>
</feature>
<dbReference type="InterPro" id="IPR036047">
    <property type="entry name" value="F-box-like_dom_sf"/>
</dbReference>
<dbReference type="Pfam" id="PF13540">
    <property type="entry name" value="RCC1_2"/>
    <property type="match status" value="1"/>
</dbReference>
<dbReference type="PANTHER" id="PTHR45982:SF3">
    <property type="entry name" value="F-BOX PROTEIN POF9"/>
    <property type="match status" value="1"/>
</dbReference>
<dbReference type="HOGENOM" id="CLU_017519_0_0_1"/>
<feature type="compositionally biased region" description="Basic and acidic residues" evidence="2">
    <location>
        <begin position="393"/>
        <end position="413"/>
    </location>
</feature>
<dbReference type="Gene3D" id="2.130.10.30">
    <property type="entry name" value="Regulator of chromosome condensation 1/beta-lactamase-inhibitor protein II"/>
    <property type="match status" value="2"/>
</dbReference>
<proteinExistence type="predicted"/>
<dbReference type="OrthoDB" id="61110at2759"/>
<dbReference type="GO" id="GO:0005737">
    <property type="term" value="C:cytoplasm"/>
    <property type="evidence" value="ECO:0007669"/>
    <property type="project" value="TreeGrafter"/>
</dbReference>
<dbReference type="PROSITE" id="PS50012">
    <property type="entry name" value="RCC1_3"/>
    <property type="match status" value="1"/>
</dbReference>
<dbReference type="PANTHER" id="PTHR45982">
    <property type="entry name" value="REGULATOR OF CHROMOSOME CONDENSATION"/>
    <property type="match status" value="1"/>
</dbReference>
<evidence type="ECO:0000313" key="5">
    <source>
        <dbReference type="Proteomes" id="UP000053664"/>
    </source>
</evidence>